<evidence type="ECO:0000256" key="6">
    <source>
        <dbReference type="PIRSR" id="PIRSR602401-1"/>
    </source>
</evidence>
<reference evidence="7" key="1">
    <citation type="journal article" date="2020" name="Stud. Mycol.">
        <title>101 Dothideomycetes genomes: a test case for predicting lifestyles and emergence of pathogens.</title>
        <authorList>
            <person name="Haridas S."/>
            <person name="Albert R."/>
            <person name="Binder M."/>
            <person name="Bloem J."/>
            <person name="Labutti K."/>
            <person name="Salamov A."/>
            <person name="Andreopoulos B."/>
            <person name="Baker S."/>
            <person name="Barry K."/>
            <person name="Bills G."/>
            <person name="Bluhm B."/>
            <person name="Cannon C."/>
            <person name="Castanera R."/>
            <person name="Culley D."/>
            <person name="Daum C."/>
            <person name="Ezra D."/>
            <person name="Gonzalez J."/>
            <person name="Henrissat B."/>
            <person name="Kuo A."/>
            <person name="Liang C."/>
            <person name="Lipzen A."/>
            <person name="Lutzoni F."/>
            <person name="Magnuson J."/>
            <person name="Mondo S."/>
            <person name="Nolan M."/>
            <person name="Ohm R."/>
            <person name="Pangilinan J."/>
            <person name="Park H.-J."/>
            <person name="Ramirez L."/>
            <person name="Alfaro M."/>
            <person name="Sun H."/>
            <person name="Tritt A."/>
            <person name="Yoshinaga Y."/>
            <person name="Zwiers L.-H."/>
            <person name="Turgeon B."/>
            <person name="Goodwin S."/>
            <person name="Spatafora J."/>
            <person name="Crous P."/>
            <person name="Grigoriev I."/>
        </authorList>
    </citation>
    <scope>NUCLEOTIDE SEQUENCE</scope>
    <source>
        <strain evidence="7">CBS 161.51</strain>
    </source>
</reference>
<dbReference type="GO" id="GO:0020037">
    <property type="term" value="F:heme binding"/>
    <property type="evidence" value="ECO:0007669"/>
    <property type="project" value="InterPro"/>
</dbReference>
<dbReference type="InterPro" id="IPR002401">
    <property type="entry name" value="Cyt_P450_E_grp-I"/>
</dbReference>
<evidence type="ECO:0000256" key="5">
    <source>
        <dbReference type="ARBA" id="ARBA00023033"/>
    </source>
</evidence>
<dbReference type="GO" id="GO:0005506">
    <property type="term" value="F:iron ion binding"/>
    <property type="evidence" value="ECO:0007669"/>
    <property type="project" value="InterPro"/>
</dbReference>
<organism evidence="7 8">
    <name type="scientific">Clathrospora elynae</name>
    <dbReference type="NCBI Taxonomy" id="706981"/>
    <lineage>
        <taxon>Eukaryota</taxon>
        <taxon>Fungi</taxon>
        <taxon>Dikarya</taxon>
        <taxon>Ascomycota</taxon>
        <taxon>Pezizomycotina</taxon>
        <taxon>Dothideomycetes</taxon>
        <taxon>Pleosporomycetidae</taxon>
        <taxon>Pleosporales</taxon>
        <taxon>Diademaceae</taxon>
        <taxon>Clathrospora</taxon>
    </lineage>
</organism>
<evidence type="ECO:0000256" key="4">
    <source>
        <dbReference type="ARBA" id="ARBA00023004"/>
    </source>
</evidence>
<protein>
    <submittedName>
        <fullName evidence="7">Cytochrome P450 2D18</fullName>
    </submittedName>
</protein>
<name>A0A6A5SIM7_9PLEO</name>
<keyword evidence="6" id="KW-0349">Heme</keyword>
<keyword evidence="5" id="KW-0503">Monooxygenase</keyword>
<gene>
    <name evidence="7" type="ORF">EJ02DRAFT_456837</name>
</gene>
<evidence type="ECO:0000256" key="3">
    <source>
        <dbReference type="ARBA" id="ARBA00023002"/>
    </source>
</evidence>
<dbReference type="PANTHER" id="PTHR46300:SF2">
    <property type="entry name" value="CYTOCHROME P450 MONOOXYGENASE ALNH-RELATED"/>
    <property type="match status" value="1"/>
</dbReference>
<keyword evidence="8" id="KW-1185">Reference proteome</keyword>
<dbReference type="CDD" id="cd11065">
    <property type="entry name" value="CYP64-like"/>
    <property type="match status" value="1"/>
</dbReference>
<keyword evidence="4 6" id="KW-0408">Iron</keyword>
<proteinExistence type="inferred from homology"/>
<dbReference type="PANTHER" id="PTHR46300">
    <property type="entry name" value="P450, PUTATIVE (EUROFUNG)-RELATED-RELATED"/>
    <property type="match status" value="1"/>
</dbReference>
<dbReference type="InterPro" id="IPR036396">
    <property type="entry name" value="Cyt_P450_sf"/>
</dbReference>
<dbReference type="PRINTS" id="PR00385">
    <property type="entry name" value="P450"/>
</dbReference>
<dbReference type="InterPro" id="IPR001128">
    <property type="entry name" value="Cyt_P450"/>
</dbReference>
<dbReference type="SUPFAM" id="SSF48264">
    <property type="entry name" value="Cytochrome P450"/>
    <property type="match status" value="1"/>
</dbReference>
<keyword evidence="3" id="KW-0560">Oxidoreductase</keyword>
<evidence type="ECO:0000256" key="1">
    <source>
        <dbReference type="ARBA" id="ARBA00010617"/>
    </source>
</evidence>
<evidence type="ECO:0000313" key="7">
    <source>
        <dbReference type="EMBL" id="KAF1939540.1"/>
    </source>
</evidence>
<dbReference type="PRINTS" id="PR00463">
    <property type="entry name" value="EP450I"/>
</dbReference>
<dbReference type="Pfam" id="PF00067">
    <property type="entry name" value="p450"/>
    <property type="match status" value="1"/>
</dbReference>
<dbReference type="GO" id="GO:0004497">
    <property type="term" value="F:monooxygenase activity"/>
    <property type="evidence" value="ECO:0007669"/>
    <property type="project" value="UniProtKB-KW"/>
</dbReference>
<dbReference type="EMBL" id="ML976079">
    <property type="protein sequence ID" value="KAF1939540.1"/>
    <property type="molecule type" value="Genomic_DNA"/>
</dbReference>
<dbReference type="Gene3D" id="1.10.630.10">
    <property type="entry name" value="Cytochrome P450"/>
    <property type="match status" value="1"/>
</dbReference>
<keyword evidence="2 6" id="KW-0479">Metal-binding</keyword>
<dbReference type="OrthoDB" id="1103324at2759"/>
<accession>A0A6A5SIM7</accession>
<dbReference type="InterPro" id="IPR050364">
    <property type="entry name" value="Cytochrome_P450_fung"/>
</dbReference>
<dbReference type="Proteomes" id="UP000800038">
    <property type="component" value="Unassembled WGS sequence"/>
</dbReference>
<comment type="cofactor">
    <cofactor evidence="6">
        <name>heme</name>
        <dbReference type="ChEBI" id="CHEBI:30413"/>
    </cofactor>
</comment>
<dbReference type="GO" id="GO:0016705">
    <property type="term" value="F:oxidoreductase activity, acting on paired donors, with incorporation or reduction of molecular oxygen"/>
    <property type="evidence" value="ECO:0007669"/>
    <property type="project" value="InterPro"/>
</dbReference>
<feature type="binding site" description="axial binding residue" evidence="6">
    <location>
        <position position="451"/>
    </location>
    <ligand>
        <name>heme</name>
        <dbReference type="ChEBI" id="CHEBI:30413"/>
    </ligand>
    <ligandPart>
        <name>Fe</name>
        <dbReference type="ChEBI" id="CHEBI:18248"/>
    </ligandPart>
</feature>
<evidence type="ECO:0000313" key="8">
    <source>
        <dbReference type="Proteomes" id="UP000800038"/>
    </source>
</evidence>
<evidence type="ECO:0000256" key="2">
    <source>
        <dbReference type="ARBA" id="ARBA00022723"/>
    </source>
</evidence>
<comment type="similarity">
    <text evidence="1">Belongs to the cytochrome P450 family.</text>
</comment>
<dbReference type="AlphaFoldDB" id="A0A6A5SIM7"/>
<sequence length="531" mass="60123">MAAITLAVAAGILLGLVYLLRVGHREASLPPGPLTKPIVGNLLNVPTTNAHIQFTEWAQQYGGIYSLKLANATAIVLSDRRLIREFIDKKGAIYGSRPDMYVPTRYVARDPANIPLVIFLPYGDKLRLCRKLIMQHFSEGRVEQQYMPLVEAEASQMLFDFWKEPTDLMLHPVRLTNSVVRSLVYNVRTRRAEELRKYTEMFEKYVKLLEPGGIPPVDLLPWLVYVPQCLWTGSWKNWKSKCDEPGKAVNSVFTKLAEPVLERRKHGINLGTFYDFLLDQKEKGVDLTRRDLDIFAGSMVDAGSDTTAAAIRVFIQAMAKYPHIQHRAHKQVDECVGHARSPRWADSSKLPYVTQIVKETLRWRPAAPLMPHATTTDDTINGYYIPKNSTIIINIWGLNNSPADLDSCDTSMSEFNPDRYAKRIKSPSHYAASSDFASRDHYTYGSGRRLCPGIHLAERTLFVAMAKLLWAFEFKETPGAPVDVDPQTGYTEGLIRTPKPFKCEILVRSGREGVIERELANAREVLEKFEI</sequence>